<accession>A0ACC3AQZ5</accession>
<sequence length="1147" mass="129881">MDSQQVVEHHSEHELEQGKRLKAEMDFEWQAPNFKTIPPLKPAKLYDPTEVKVWDSSPVISALPSVSAQNQPGSDANCPSYQTLPDCFDDTPMTEDEISQMFALMNDNPNEGLFVQQPNLELPEVLLPTSFSETGEASTDIVPDVTEESEWPQDDHSDQIEAAEAESSAKFEAAQEWFNSLENPTMVDLVTYQRAIMDENARKKQLVRRKAVESQMMRDREDLSDVVEDEQVFPSQGQDNAVLDENRESTSNAASNQPQAIKKRCKKNSITAKEKQRSIQLGLDIVLRKVQPKKRGRNEQDSAFDVPESSKRSKKPRKSSQKQMDKKIMSLFQSNLIQDAQANALLPAIPRFNKTDKQKALTELIASIPNADQKETNSDKKEILEASKKFNPSAKSDGNNGWKIRGIKSSLYHYQLLGTGFMRARELSDHAPFGGLLCDTMGFGKTIQAIANVVDGRPADEDDPLKTTLIVVPAHLVEHWREQFVKHCEPEKMVDALVYRPNSRLDTFNAIKGLQKFEVIITTYEEIRRSYPKSSAAPKVTDPKALKDWWHNVFEQTAGPLHRIKFLRIILDEGHFIKNHVSQTSIAVRALTGQFKWILSGTPVQNSIQEFYPLFDFLGVPGNENFETFEEYYYQDDESQKRLVNILRTVMFRRTHASRLFTLPVVKFPDIEERIVTTEFYPAEREIYDAIVDVFFKNINGLSAINNPKLAQYRCVLTMMLKLRMFCSHALTTQSMLKDLLSGPLSRELTNIERKCRDPEDPSVKISKTIRAMAKGTTLKEQQTQAEDPEDSTSTIQGDKAKLIAQFHEKMCKLHEEEQWDERLDRTNCPSCKMVPVVPVITSCMHLYCEECYYSLSTNDPSPSNSNPKCAECNLIIDEAALGVEVEHVDVSTPPSGKAAQRNKQKPGRKWAKGRSGGGMFRMSTPRSETAPVPEKEEETDWIPVCAANFPSAKLTKIRETVAHWIAENPDVKVVIFTQFLDFVRILTIMCQVEGWPSACLTGKMRLHAREENLKEFAHDGGIRVLIASLKAGGIGLDMSMANKCILVDLWWNEAIQDQAFCRLYRIGQDKNVEFVKIIVSNTIDEHLLDLQTKKTEEISSTMGNDVLAARETVKTLLQLFGDVAENEDGGLRVVRRKDKKGKQAVH</sequence>
<evidence type="ECO:0000313" key="2">
    <source>
        <dbReference type="Proteomes" id="UP001177260"/>
    </source>
</evidence>
<gene>
    <name evidence="1" type="ORF">N8T08_010951</name>
</gene>
<reference evidence="1 2" key="1">
    <citation type="journal article" date="2023" name="ACS Omega">
        <title>Identification of the Neoaspergillic Acid Biosynthesis Gene Cluster by Establishing an In Vitro CRISPR-Ribonucleoprotein Genetic System in Aspergillus melleus.</title>
        <authorList>
            <person name="Yuan B."/>
            <person name="Grau M.F."/>
            <person name="Murata R.M."/>
            <person name="Torok T."/>
            <person name="Venkateswaran K."/>
            <person name="Stajich J.E."/>
            <person name="Wang C.C.C."/>
        </authorList>
    </citation>
    <scope>NUCLEOTIDE SEQUENCE [LARGE SCALE GENOMIC DNA]</scope>
    <source>
        <strain evidence="1 2">IMV 1140</strain>
    </source>
</reference>
<evidence type="ECO:0000313" key="1">
    <source>
        <dbReference type="EMBL" id="KAK1140042.1"/>
    </source>
</evidence>
<organism evidence="1 2">
    <name type="scientific">Aspergillus melleus</name>
    <dbReference type="NCBI Taxonomy" id="138277"/>
    <lineage>
        <taxon>Eukaryota</taxon>
        <taxon>Fungi</taxon>
        <taxon>Dikarya</taxon>
        <taxon>Ascomycota</taxon>
        <taxon>Pezizomycotina</taxon>
        <taxon>Eurotiomycetes</taxon>
        <taxon>Eurotiomycetidae</taxon>
        <taxon>Eurotiales</taxon>
        <taxon>Aspergillaceae</taxon>
        <taxon>Aspergillus</taxon>
        <taxon>Aspergillus subgen. Circumdati</taxon>
    </lineage>
</organism>
<dbReference type="Proteomes" id="UP001177260">
    <property type="component" value="Unassembled WGS sequence"/>
</dbReference>
<dbReference type="EMBL" id="JAOPJF010000092">
    <property type="protein sequence ID" value="KAK1140042.1"/>
    <property type="molecule type" value="Genomic_DNA"/>
</dbReference>
<protein>
    <submittedName>
        <fullName evidence="1">Uncharacterized protein</fullName>
    </submittedName>
</protein>
<proteinExistence type="predicted"/>
<keyword evidence="2" id="KW-1185">Reference proteome</keyword>
<name>A0ACC3AQZ5_9EURO</name>
<comment type="caution">
    <text evidence="1">The sequence shown here is derived from an EMBL/GenBank/DDBJ whole genome shotgun (WGS) entry which is preliminary data.</text>
</comment>